<proteinExistence type="predicted"/>
<feature type="domain" description="SEFIR" evidence="1">
    <location>
        <begin position="244"/>
        <end position="376"/>
    </location>
</feature>
<evidence type="ECO:0000313" key="3">
    <source>
        <dbReference type="Proteomes" id="UP000190367"/>
    </source>
</evidence>
<name>A0A1T4SYJ2_9BACT</name>
<dbReference type="OrthoDB" id="5149141at2"/>
<dbReference type="STRING" id="634771.SAMN04488128_103750"/>
<sequence>MNDFYDISDSQEIPDVSLQLENLGEQRIFMTLGKSSRDGWGEREHTSQHYYTKTTAEDYDNLFASRISRTKPPYAVEHFLDHHFQCYLKRFPGAEKTFFKHIKFVVLPILQKGKHTVYVQVVEEWLDDKQNYNPAKAYLTANEKLDKILEFLAENPVRVNINPHTIHEEVFGKNITFQEAQELHQKLLVSGKVRVIGHRYIAHSVETDTFLQYGGFSRGSNTIANSLTQTKGISMISKPNPQEQGDVFISYSWDNEAHEQKVGAFTNHLRKNGFNAQIDKMISQQETATNFMKMMYKAMFGHSKVIVVLSAGYKLKADSFRGGVGEEFQLLINDINQNPRKYILVSFDGRPDEIIPFGLQGREIIDLSQEDSDMKLFRKLMDEPEFVFAPVSPKKPTIEPKQFGSFRAALGPTAPALSIVAPYVKWKHSSAFQGLYKSISYVLCPQFKNVSDKSVEGFSYEIKLRRELVPELNERPDEEGNLIIRGEYTKRVFPGQTIKGEEIQIEIGHQVLQNILGTVVTITIFSDDGTILSEFPIDDLFKVQPVNQPHLTAVPLTRGLFH</sequence>
<keyword evidence="3" id="KW-1185">Reference proteome</keyword>
<reference evidence="3" key="1">
    <citation type="submission" date="2017-02" db="EMBL/GenBank/DDBJ databases">
        <authorList>
            <person name="Varghese N."/>
            <person name="Submissions S."/>
        </authorList>
    </citation>
    <scope>NUCLEOTIDE SEQUENCE [LARGE SCALE GENOMIC DNA]</scope>
    <source>
        <strain evidence="3">DSM 22224</strain>
    </source>
</reference>
<organism evidence="2 3">
    <name type="scientific">Chitinophaga eiseniae</name>
    <dbReference type="NCBI Taxonomy" id="634771"/>
    <lineage>
        <taxon>Bacteria</taxon>
        <taxon>Pseudomonadati</taxon>
        <taxon>Bacteroidota</taxon>
        <taxon>Chitinophagia</taxon>
        <taxon>Chitinophagales</taxon>
        <taxon>Chitinophagaceae</taxon>
        <taxon>Chitinophaga</taxon>
    </lineage>
</organism>
<dbReference type="SUPFAM" id="SSF52200">
    <property type="entry name" value="Toll/Interleukin receptor TIR domain"/>
    <property type="match status" value="1"/>
</dbReference>
<dbReference type="EMBL" id="FUWZ01000003">
    <property type="protein sequence ID" value="SKA32988.1"/>
    <property type="molecule type" value="Genomic_DNA"/>
</dbReference>
<dbReference type="InterPro" id="IPR035897">
    <property type="entry name" value="Toll_tir_struct_dom_sf"/>
</dbReference>
<dbReference type="Proteomes" id="UP000190367">
    <property type="component" value="Unassembled WGS sequence"/>
</dbReference>
<dbReference type="Gene3D" id="3.40.50.10140">
    <property type="entry name" value="Toll/interleukin-1 receptor homology (TIR) domain"/>
    <property type="match status" value="1"/>
</dbReference>
<protein>
    <submittedName>
        <fullName evidence="2">SEFIR domain-containing protein</fullName>
    </submittedName>
</protein>
<accession>A0A1T4SYJ2</accession>
<dbReference type="InterPro" id="IPR013568">
    <property type="entry name" value="SEFIR_dom"/>
</dbReference>
<dbReference type="AlphaFoldDB" id="A0A1T4SYJ2"/>
<evidence type="ECO:0000259" key="1">
    <source>
        <dbReference type="PROSITE" id="PS51534"/>
    </source>
</evidence>
<dbReference type="PROSITE" id="PS51534">
    <property type="entry name" value="SEFIR"/>
    <property type="match status" value="1"/>
</dbReference>
<dbReference type="RefSeq" id="WP_078671077.1">
    <property type="nucleotide sequence ID" value="NZ_FUWZ01000003.1"/>
</dbReference>
<dbReference type="Pfam" id="PF08357">
    <property type="entry name" value="SEFIR"/>
    <property type="match status" value="1"/>
</dbReference>
<gene>
    <name evidence="2" type="ORF">SAMN04488128_103750</name>
</gene>
<evidence type="ECO:0000313" key="2">
    <source>
        <dbReference type="EMBL" id="SKA32988.1"/>
    </source>
</evidence>